<evidence type="ECO:0000256" key="15">
    <source>
        <dbReference type="ARBA" id="ARBA00076149"/>
    </source>
</evidence>
<dbReference type="PANTHER" id="PTHR10344">
    <property type="entry name" value="THYMIDYLATE KINASE"/>
    <property type="match status" value="1"/>
</dbReference>
<evidence type="ECO:0000256" key="11">
    <source>
        <dbReference type="ARBA" id="ARBA00051396"/>
    </source>
</evidence>
<dbReference type="GeneTree" id="ENSGT00940000154030"/>
<evidence type="ECO:0000256" key="10">
    <source>
        <dbReference type="ARBA" id="ARBA00023128"/>
    </source>
</evidence>
<keyword evidence="18" id="KW-1185">Reference proteome</keyword>
<dbReference type="GO" id="GO:0004798">
    <property type="term" value="F:dTMP kinase activity"/>
    <property type="evidence" value="ECO:0007669"/>
    <property type="project" value="TreeGrafter"/>
</dbReference>
<keyword evidence="3" id="KW-0808">Transferase</keyword>
<keyword evidence="10" id="KW-0496">Mitochondrion</keyword>
<reference evidence="17" key="3">
    <citation type="submission" date="2025-08" db="UniProtKB">
        <authorList>
            <consortium name="Ensembl"/>
        </authorList>
    </citation>
    <scope>IDENTIFICATION</scope>
</reference>
<proteinExistence type="inferred from homology"/>
<keyword evidence="4" id="KW-0547">Nucleotide-binding</keyword>
<dbReference type="Proteomes" id="UP000018467">
    <property type="component" value="Unassembled WGS sequence"/>
</dbReference>
<dbReference type="AlphaFoldDB" id="A0A3B1IC03"/>
<dbReference type="STRING" id="7994.ENSAMXP00000027387"/>
<evidence type="ECO:0000256" key="3">
    <source>
        <dbReference type="ARBA" id="ARBA00022679"/>
    </source>
</evidence>
<reference evidence="18" key="2">
    <citation type="journal article" date="2014" name="Nat. Commun.">
        <title>The cavefish genome reveals candidate genes for eye loss.</title>
        <authorList>
            <person name="McGaugh S.E."/>
            <person name="Gross J.B."/>
            <person name="Aken B."/>
            <person name="Blin M."/>
            <person name="Borowsky R."/>
            <person name="Chalopin D."/>
            <person name="Hinaux H."/>
            <person name="Jeffery W.R."/>
            <person name="Keene A."/>
            <person name="Ma L."/>
            <person name="Minx P."/>
            <person name="Murphy D."/>
            <person name="O'Quin K.E."/>
            <person name="Retaux S."/>
            <person name="Rohner N."/>
            <person name="Searle S.M."/>
            <person name="Stahl B.A."/>
            <person name="Tabin C."/>
            <person name="Volff J.N."/>
            <person name="Yoshizawa M."/>
            <person name="Warren W.C."/>
        </authorList>
    </citation>
    <scope>NUCLEOTIDE SEQUENCE [LARGE SCALE GENOMIC DNA]</scope>
    <source>
        <strain evidence="18">female</strain>
    </source>
</reference>
<dbReference type="InterPro" id="IPR014505">
    <property type="entry name" value="UMP-CMP_kinase_2"/>
</dbReference>
<dbReference type="GO" id="GO:0005739">
    <property type="term" value="C:mitochondrion"/>
    <property type="evidence" value="ECO:0007669"/>
    <property type="project" value="UniProtKB-SubCell"/>
</dbReference>
<reference evidence="17" key="4">
    <citation type="submission" date="2025-09" db="UniProtKB">
        <authorList>
            <consortium name="Ensembl"/>
        </authorList>
    </citation>
    <scope>IDENTIFICATION</scope>
</reference>
<dbReference type="GO" id="GO:0005524">
    <property type="term" value="F:ATP binding"/>
    <property type="evidence" value="ECO:0007669"/>
    <property type="project" value="UniProtKB-KW"/>
</dbReference>
<dbReference type="Pfam" id="PF02223">
    <property type="entry name" value="Thymidylate_kin"/>
    <property type="match status" value="1"/>
</dbReference>
<dbReference type="Bgee" id="ENSAMXG00000030357">
    <property type="expression patterns" value="Expressed in testis and 1 other cell type or tissue"/>
</dbReference>
<dbReference type="EC" id="2.7.4.14" evidence="13"/>
<evidence type="ECO:0000256" key="1">
    <source>
        <dbReference type="ARBA" id="ARBA00004173"/>
    </source>
</evidence>
<evidence type="ECO:0000256" key="12">
    <source>
        <dbReference type="ARBA" id="ARBA00051598"/>
    </source>
</evidence>
<dbReference type="GO" id="GO:0050145">
    <property type="term" value="F:nucleoside monophosphate kinase activity"/>
    <property type="evidence" value="ECO:0007669"/>
    <property type="project" value="InterPro"/>
</dbReference>
<protein>
    <recommendedName>
        <fullName evidence="14">UMP-CMP kinase 2, mitochondrial</fullName>
        <ecNumber evidence="13">2.7.4.14</ecNumber>
    </recommendedName>
    <alternativeName>
        <fullName evidence="15">Nucleoside-diphosphate kinase</fullName>
    </alternativeName>
</protein>
<dbReference type="SUPFAM" id="SSF52540">
    <property type="entry name" value="P-loop containing nucleoside triphosphate hydrolases"/>
    <property type="match status" value="1"/>
</dbReference>
<evidence type="ECO:0000256" key="5">
    <source>
        <dbReference type="ARBA" id="ARBA00022777"/>
    </source>
</evidence>
<accession>A0A3B1IC03</accession>
<reference evidence="18" key="1">
    <citation type="submission" date="2013-03" db="EMBL/GenBank/DDBJ databases">
        <authorList>
            <person name="Jeffery W."/>
            <person name="Warren W."/>
            <person name="Wilson R.K."/>
        </authorList>
    </citation>
    <scope>NUCLEOTIDE SEQUENCE</scope>
    <source>
        <strain evidence="18">female</strain>
    </source>
</reference>
<evidence type="ECO:0000256" key="6">
    <source>
        <dbReference type="ARBA" id="ARBA00022840"/>
    </source>
</evidence>
<dbReference type="InParanoid" id="A0A3B1IC03"/>
<dbReference type="Gene3D" id="3.40.50.300">
    <property type="entry name" value="P-loop containing nucleotide triphosphate hydrolases"/>
    <property type="match status" value="1"/>
</dbReference>
<comment type="similarity">
    <text evidence="2">Belongs to the thymidylate kinase family.</text>
</comment>
<dbReference type="PIRSF" id="PIRSF019736">
    <property type="entry name" value="dTMP_TKRP1"/>
    <property type="match status" value="1"/>
</dbReference>
<keyword evidence="6" id="KW-0067">ATP-binding</keyword>
<evidence type="ECO:0000256" key="2">
    <source>
        <dbReference type="ARBA" id="ARBA00009776"/>
    </source>
</evidence>
<keyword evidence="7" id="KW-0809">Transit peptide</keyword>
<dbReference type="GO" id="GO:0006235">
    <property type="term" value="P:dTTP biosynthetic process"/>
    <property type="evidence" value="ECO:0007669"/>
    <property type="project" value="TreeGrafter"/>
</dbReference>
<dbReference type="FunFam" id="3.40.50.300:FF:001133">
    <property type="entry name" value="UMP-CMP kinase 2, mitochondrial"/>
    <property type="match status" value="1"/>
</dbReference>
<evidence type="ECO:0000256" key="7">
    <source>
        <dbReference type="ARBA" id="ARBA00022946"/>
    </source>
</evidence>
<comment type="catalytic activity">
    <reaction evidence="11">
        <text>CMP + ATP = CDP + ADP</text>
        <dbReference type="Rhea" id="RHEA:11600"/>
        <dbReference type="ChEBI" id="CHEBI:30616"/>
        <dbReference type="ChEBI" id="CHEBI:58069"/>
        <dbReference type="ChEBI" id="CHEBI:60377"/>
        <dbReference type="ChEBI" id="CHEBI:456216"/>
        <dbReference type="EC" id="2.7.4.14"/>
    </reaction>
</comment>
<evidence type="ECO:0000256" key="8">
    <source>
        <dbReference type="ARBA" id="ARBA00022975"/>
    </source>
</evidence>
<evidence type="ECO:0000256" key="9">
    <source>
        <dbReference type="ARBA" id="ARBA00023054"/>
    </source>
</evidence>
<evidence type="ECO:0000256" key="14">
    <source>
        <dbReference type="ARBA" id="ARBA00070686"/>
    </source>
</evidence>
<dbReference type="GO" id="GO:0004550">
    <property type="term" value="F:nucleoside diphosphate kinase activity"/>
    <property type="evidence" value="ECO:0007669"/>
    <property type="project" value="TreeGrafter"/>
</dbReference>
<dbReference type="GO" id="GO:0006227">
    <property type="term" value="P:dUDP biosynthetic process"/>
    <property type="evidence" value="ECO:0007669"/>
    <property type="project" value="TreeGrafter"/>
</dbReference>
<evidence type="ECO:0000256" key="13">
    <source>
        <dbReference type="ARBA" id="ARBA00066590"/>
    </source>
</evidence>
<dbReference type="InterPro" id="IPR027417">
    <property type="entry name" value="P-loop_NTPase"/>
</dbReference>
<evidence type="ECO:0000259" key="16">
    <source>
        <dbReference type="Pfam" id="PF02223"/>
    </source>
</evidence>
<feature type="domain" description="Thymidylate kinase-like" evidence="16">
    <location>
        <begin position="235"/>
        <end position="415"/>
    </location>
</feature>
<comment type="subcellular location">
    <subcellularLocation>
        <location evidence="1">Mitochondrion</location>
    </subcellularLocation>
</comment>
<sequence>MSAVRLARGCSRLFLLELEARAEPLCFLLRAEPSAPSCPSSTLALLSAFGSARLFSLLVHGGGRVHRARSHAELVNALSSRLPPECRVLPLTAFLPGVKDSVTRGFFLRDESTSSSSTERVLNELKQSHALTVFSYEREENGGGQYWCQELWGCPTTDTEAGENQRLYVTPVTAPQENPTALHIINSVVFYRLDDAYQVLEECRDIIPESKEVLEIVNQQLEAYRRDIRFPVVVIKGLDATGKTTLTESLQQALGATLLKSPPQCLAAFRQRFDSEPPLIRRAFYALGNYITAAQIARESLQRPVIVDRYWHSTAAYAIATAVSGAVEKLPALGSEIYEWPSDLLQPSLVLLLTVSPRERLRRLQGRGLGQTEEETQLEVNDLFRQKVDEAYKRIQNPACVTVDASPSPDQVLQQVLSLIRNKCHL</sequence>
<name>A0A3B1IC03_ASTMX</name>
<organism evidence="17 18">
    <name type="scientific">Astyanax mexicanus</name>
    <name type="common">Blind cave fish</name>
    <name type="synonym">Astyanax fasciatus mexicanus</name>
    <dbReference type="NCBI Taxonomy" id="7994"/>
    <lineage>
        <taxon>Eukaryota</taxon>
        <taxon>Metazoa</taxon>
        <taxon>Chordata</taxon>
        <taxon>Craniata</taxon>
        <taxon>Vertebrata</taxon>
        <taxon>Euteleostomi</taxon>
        <taxon>Actinopterygii</taxon>
        <taxon>Neopterygii</taxon>
        <taxon>Teleostei</taxon>
        <taxon>Ostariophysi</taxon>
        <taxon>Characiformes</taxon>
        <taxon>Characoidei</taxon>
        <taxon>Acestrorhamphidae</taxon>
        <taxon>Acestrorhamphinae</taxon>
        <taxon>Astyanax</taxon>
    </lineage>
</organism>
<comment type="catalytic activity">
    <reaction evidence="12">
        <text>dCMP + ATP = dCDP + ADP</text>
        <dbReference type="Rhea" id="RHEA:25094"/>
        <dbReference type="ChEBI" id="CHEBI:30616"/>
        <dbReference type="ChEBI" id="CHEBI:57566"/>
        <dbReference type="ChEBI" id="CHEBI:58593"/>
        <dbReference type="ChEBI" id="CHEBI:456216"/>
        <dbReference type="EC" id="2.7.4.14"/>
    </reaction>
</comment>
<keyword evidence="8" id="KW-0665">Pyrimidine biosynthesis</keyword>
<evidence type="ECO:0000313" key="18">
    <source>
        <dbReference type="Proteomes" id="UP000018467"/>
    </source>
</evidence>
<dbReference type="PANTHER" id="PTHR10344:SF4">
    <property type="entry name" value="UMP-CMP KINASE 2, MITOCHONDRIAL"/>
    <property type="match status" value="1"/>
</dbReference>
<keyword evidence="5" id="KW-0418">Kinase</keyword>
<keyword evidence="9" id="KW-0175">Coiled coil</keyword>
<evidence type="ECO:0000313" key="17">
    <source>
        <dbReference type="Ensembl" id="ENSAMXP00000027387.1"/>
    </source>
</evidence>
<evidence type="ECO:0000256" key="4">
    <source>
        <dbReference type="ARBA" id="ARBA00022741"/>
    </source>
</evidence>
<dbReference type="InterPro" id="IPR039430">
    <property type="entry name" value="Thymidylate_kin-like_dom"/>
</dbReference>
<dbReference type="GO" id="GO:0006233">
    <property type="term" value="P:dTDP biosynthetic process"/>
    <property type="evidence" value="ECO:0007669"/>
    <property type="project" value="TreeGrafter"/>
</dbReference>
<dbReference type="Ensembl" id="ENSAMXT00000043261.1">
    <property type="protein sequence ID" value="ENSAMXP00000027387.1"/>
    <property type="gene ID" value="ENSAMXG00000030357.1"/>
</dbReference>